<feature type="active site" description="Nucleophile" evidence="6">
    <location>
        <position position="443"/>
    </location>
</feature>
<dbReference type="PANTHER" id="PTHR30582:SF33">
    <property type="entry name" value="EXPORTED PROTEIN"/>
    <property type="match status" value="1"/>
</dbReference>
<keyword evidence="4 6" id="KW-0573">Peptidoglycan synthesis</keyword>
<reference evidence="9 10" key="1">
    <citation type="submission" date="2017-03" db="EMBL/GenBank/DDBJ databases">
        <title>Genome sequence of Clostridium oryzae DSM 28571.</title>
        <authorList>
            <person name="Poehlein A."/>
            <person name="Daniel R."/>
        </authorList>
    </citation>
    <scope>NUCLEOTIDE SEQUENCE [LARGE SCALE GENOMIC DNA]</scope>
    <source>
        <strain evidence="9 10">DSM 28571</strain>
    </source>
</reference>
<dbReference type="GO" id="GO:0018104">
    <property type="term" value="P:peptidoglycan-protein cross-linking"/>
    <property type="evidence" value="ECO:0007669"/>
    <property type="project" value="TreeGrafter"/>
</dbReference>
<dbReference type="Pfam" id="PF12229">
    <property type="entry name" value="PG_binding_4"/>
    <property type="match status" value="2"/>
</dbReference>
<feature type="domain" description="L,D-TPase catalytic" evidence="8">
    <location>
        <begin position="348"/>
        <end position="467"/>
    </location>
</feature>
<dbReference type="GO" id="GO:0005576">
    <property type="term" value="C:extracellular region"/>
    <property type="evidence" value="ECO:0007669"/>
    <property type="project" value="TreeGrafter"/>
</dbReference>
<dbReference type="InterPro" id="IPR038054">
    <property type="entry name" value="LD_TPept-like_central_sf"/>
</dbReference>
<dbReference type="SUPFAM" id="SSF143985">
    <property type="entry name" value="L,D-transpeptidase pre-catalytic domain-like"/>
    <property type="match status" value="1"/>
</dbReference>
<dbReference type="CDD" id="cd16913">
    <property type="entry name" value="YkuD_like"/>
    <property type="match status" value="1"/>
</dbReference>
<dbReference type="SUPFAM" id="SSF141523">
    <property type="entry name" value="L,D-transpeptidase catalytic domain-like"/>
    <property type="match status" value="1"/>
</dbReference>
<dbReference type="RefSeq" id="WP_079427843.1">
    <property type="nucleotide sequence ID" value="NZ_MZGV01000077.1"/>
</dbReference>
<evidence type="ECO:0000256" key="2">
    <source>
        <dbReference type="ARBA" id="ARBA00022679"/>
    </source>
</evidence>
<evidence type="ECO:0000259" key="8">
    <source>
        <dbReference type="PROSITE" id="PS52029"/>
    </source>
</evidence>
<dbReference type="AlphaFoldDB" id="A0A1V4ICI2"/>
<evidence type="ECO:0000313" key="9">
    <source>
        <dbReference type="EMBL" id="OPJ57643.1"/>
    </source>
</evidence>
<evidence type="ECO:0000256" key="7">
    <source>
        <dbReference type="SAM" id="Phobius"/>
    </source>
</evidence>
<comment type="pathway">
    <text evidence="1 6">Cell wall biogenesis; peptidoglycan biosynthesis.</text>
</comment>
<keyword evidence="7" id="KW-0812">Transmembrane</keyword>
<dbReference type="GO" id="GO:0008360">
    <property type="term" value="P:regulation of cell shape"/>
    <property type="evidence" value="ECO:0007669"/>
    <property type="project" value="UniProtKB-UniRule"/>
</dbReference>
<keyword evidence="7" id="KW-0472">Membrane</keyword>
<dbReference type="Gene3D" id="3.10.20.800">
    <property type="match status" value="1"/>
</dbReference>
<organism evidence="9 10">
    <name type="scientific">Clostridium oryzae</name>
    <dbReference type="NCBI Taxonomy" id="1450648"/>
    <lineage>
        <taxon>Bacteria</taxon>
        <taxon>Bacillati</taxon>
        <taxon>Bacillota</taxon>
        <taxon>Clostridia</taxon>
        <taxon>Eubacteriales</taxon>
        <taxon>Clostridiaceae</taxon>
        <taxon>Clostridium</taxon>
    </lineage>
</organism>
<keyword evidence="2" id="KW-0808">Transferase</keyword>
<sequence>MVQGDDVTDRKKKKYNKIIISSILFFCVLLGIYLGTSIYFSNHFYFNSSIDSIDVSCKTVTEAQKQIQLQCKSYTIKLNERGGKTEQIKGYDIGLRHLSNKEIYNLKRKQKPYKWFIALISSKICKMTEKISYNKRLLKKQINRLSCLRSGHIIEPKNPTFKYINGEYKVINGTEGNKVNKNLLYDNVAKAIISGKNILNLEATNCYVQPQYDSHSQKIKDTKRTLDKYVSSKITYILGKDRKIINGVIINKWIKIDEDLNVTFDETKARSYLNSIFSAYNTVGTTRNFVTTSGRTVKVSGGDYGWSINSQREAETAIANIKKGETLTKQPQYAQKALSKGSNDIGNTYVEINIPEQHLWFYKNGSLIAQGDVVTGNVSENHSTPAGVYSVKYKQRNAILKGQGYSSPVSFWMPFNGGIGMHDANWRRVFGGSIYKIKGSHGCVNCPYNLAKKIFYNIDAGTPVICYY</sequence>
<dbReference type="GO" id="GO:0016740">
    <property type="term" value="F:transferase activity"/>
    <property type="evidence" value="ECO:0007669"/>
    <property type="project" value="UniProtKB-KW"/>
</dbReference>
<evidence type="ECO:0000256" key="3">
    <source>
        <dbReference type="ARBA" id="ARBA00022960"/>
    </source>
</evidence>
<evidence type="ECO:0000313" key="10">
    <source>
        <dbReference type="Proteomes" id="UP000190080"/>
    </source>
</evidence>
<dbReference type="EMBL" id="MZGV01000077">
    <property type="protein sequence ID" value="OPJ57643.1"/>
    <property type="molecule type" value="Genomic_DNA"/>
</dbReference>
<keyword evidence="5 6" id="KW-0961">Cell wall biogenesis/degradation</keyword>
<dbReference type="Pfam" id="PF03734">
    <property type="entry name" value="YkuD"/>
    <property type="match status" value="1"/>
</dbReference>
<dbReference type="UniPathway" id="UPA00219"/>
<dbReference type="GO" id="GO:0071972">
    <property type="term" value="F:peptidoglycan L,D-transpeptidase activity"/>
    <property type="evidence" value="ECO:0007669"/>
    <property type="project" value="TreeGrafter"/>
</dbReference>
<dbReference type="Gene3D" id="2.40.440.10">
    <property type="entry name" value="L,D-transpeptidase catalytic domain-like"/>
    <property type="match status" value="1"/>
</dbReference>
<accession>A0A1V4ICI2</accession>
<dbReference type="InterPro" id="IPR022029">
    <property type="entry name" value="YoaR-like_PG-bd"/>
</dbReference>
<keyword evidence="7" id="KW-1133">Transmembrane helix</keyword>
<dbReference type="InterPro" id="IPR038063">
    <property type="entry name" value="Transpep_catalytic_dom"/>
</dbReference>
<dbReference type="STRING" id="1450648.CLORY_40100"/>
<keyword evidence="10" id="KW-1185">Reference proteome</keyword>
<dbReference type="GO" id="GO:0071555">
    <property type="term" value="P:cell wall organization"/>
    <property type="evidence" value="ECO:0007669"/>
    <property type="project" value="UniProtKB-UniRule"/>
</dbReference>
<protein>
    <recommendedName>
        <fullName evidence="8">L,D-TPase catalytic domain-containing protein</fullName>
    </recommendedName>
</protein>
<feature type="active site" description="Proton donor/acceptor" evidence="6">
    <location>
        <position position="422"/>
    </location>
</feature>
<comment type="caution">
    <text evidence="9">The sequence shown here is derived from an EMBL/GenBank/DDBJ whole genome shotgun (WGS) entry which is preliminary data.</text>
</comment>
<dbReference type="OrthoDB" id="3176960at2"/>
<name>A0A1V4ICI2_9CLOT</name>
<dbReference type="PANTHER" id="PTHR30582">
    <property type="entry name" value="L,D-TRANSPEPTIDASE"/>
    <property type="match status" value="1"/>
</dbReference>
<proteinExistence type="predicted"/>
<feature type="transmembrane region" description="Helical" evidence="7">
    <location>
        <begin position="18"/>
        <end position="40"/>
    </location>
</feature>
<dbReference type="Proteomes" id="UP000190080">
    <property type="component" value="Unassembled WGS sequence"/>
</dbReference>
<evidence type="ECO:0000256" key="6">
    <source>
        <dbReference type="PROSITE-ProRule" id="PRU01373"/>
    </source>
</evidence>
<evidence type="ECO:0000256" key="4">
    <source>
        <dbReference type="ARBA" id="ARBA00022984"/>
    </source>
</evidence>
<evidence type="ECO:0000256" key="5">
    <source>
        <dbReference type="ARBA" id="ARBA00023316"/>
    </source>
</evidence>
<gene>
    <name evidence="9" type="ORF">CLORY_40100</name>
</gene>
<evidence type="ECO:0000256" key="1">
    <source>
        <dbReference type="ARBA" id="ARBA00004752"/>
    </source>
</evidence>
<dbReference type="InterPro" id="IPR005490">
    <property type="entry name" value="LD_TPept_cat_dom"/>
</dbReference>
<keyword evidence="3 6" id="KW-0133">Cell shape</keyword>
<dbReference type="InterPro" id="IPR050979">
    <property type="entry name" value="LD-transpeptidase"/>
</dbReference>
<dbReference type="PROSITE" id="PS52029">
    <property type="entry name" value="LD_TPASE"/>
    <property type="match status" value="1"/>
</dbReference>